<comment type="caution">
    <text evidence="4">The sequence shown here is derived from an EMBL/GenBank/DDBJ whole genome shotgun (WGS) entry which is preliminary data.</text>
</comment>
<dbReference type="Gene3D" id="1.10.472.10">
    <property type="entry name" value="Cyclin-like"/>
    <property type="match status" value="2"/>
</dbReference>
<feature type="region of interest" description="Disordered" evidence="2">
    <location>
        <begin position="1"/>
        <end position="25"/>
    </location>
</feature>
<feature type="domain" description="Cyclin-like" evidence="3">
    <location>
        <begin position="186"/>
        <end position="272"/>
    </location>
</feature>
<sequence>MYPTEATSPLNTTPSSAASPDNITPDSDCLLNRPYFSRNETEHYMALSRGNIPKTKEAVIRIQSCNFIRAMGEKLGFPQNTITTAMMLYHRFYLFHPLKEYPSNVKIYPQCFDISTTCVFVASKIEETYKKLKDILVAAYNVRHPLGPDINPDGQTLEEQRRRIIGYERLVLENIRFDFQIQQPHKFLVKFIKRLGGDKTLARKAWTIVNDAYKTTACLRFPAHVMAAASLWLAAKLLHMDFPPTMADGMKWTKLFCCKADDIEDIYMEPSGNADDPANAEFIRVKIILNQQAEARGAIACKES</sequence>
<accession>A0A9N8W5H9</accession>
<evidence type="ECO:0000259" key="3">
    <source>
        <dbReference type="SMART" id="SM00385"/>
    </source>
</evidence>
<dbReference type="EMBL" id="CAJVPJ010000103">
    <property type="protein sequence ID" value="CAG8478009.1"/>
    <property type="molecule type" value="Genomic_DNA"/>
</dbReference>
<protein>
    <submittedName>
        <fullName evidence="4">9529_t:CDS:1</fullName>
    </submittedName>
</protein>
<name>A0A9N8W5H9_9GLOM</name>
<evidence type="ECO:0000313" key="5">
    <source>
        <dbReference type="Proteomes" id="UP000789572"/>
    </source>
</evidence>
<dbReference type="GO" id="GO:0016538">
    <property type="term" value="F:cyclin-dependent protein serine/threonine kinase regulator activity"/>
    <property type="evidence" value="ECO:0007669"/>
    <property type="project" value="InterPro"/>
</dbReference>
<feature type="domain" description="Cyclin-like" evidence="3">
    <location>
        <begin position="66"/>
        <end position="173"/>
    </location>
</feature>
<evidence type="ECO:0000256" key="1">
    <source>
        <dbReference type="RuleBase" id="RU000383"/>
    </source>
</evidence>
<dbReference type="GO" id="GO:0006357">
    <property type="term" value="P:regulation of transcription by RNA polymerase II"/>
    <property type="evidence" value="ECO:0007669"/>
    <property type="project" value="InterPro"/>
</dbReference>
<organism evidence="4 5">
    <name type="scientific">Paraglomus occultum</name>
    <dbReference type="NCBI Taxonomy" id="144539"/>
    <lineage>
        <taxon>Eukaryota</taxon>
        <taxon>Fungi</taxon>
        <taxon>Fungi incertae sedis</taxon>
        <taxon>Mucoromycota</taxon>
        <taxon>Glomeromycotina</taxon>
        <taxon>Glomeromycetes</taxon>
        <taxon>Paraglomerales</taxon>
        <taxon>Paraglomeraceae</taxon>
        <taxon>Paraglomus</taxon>
    </lineage>
</organism>
<gene>
    <name evidence="4" type="ORF">POCULU_LOCUS1385</name>
</gene>
<dbReference type="OrthoDB" id="25002at2759"/>
<evidence type="ECO:0000256" key="2">
    <source>
        <dbReference type="SAM" id="MobiDB-lite"/>
    </source>
</evidence>
<dbReference type="Proteomes" id="UP000789572">
    <property type="component" value="Unassembled WGS sequence"/>
</dbReference>
<keyword evidence="5" id="KW-1185">Reference proteome</keyword>
<proteinExistence type="inferred from homology"/>
<dbReference type="PANTHER" id="PTHR10026">
    <property type="entry name" value="CYCLIN"/>
    <property type="match status" value="1"/>
</dbReference>
<dbReference type="AlphaFoldDB" id="A0A9N8W5H9"/>
<dbReference type="InterPro" id="IPR043198">
    <property type="entry name" value="Cyclin/Ssn8"/>
</dbReference>
<dbReference type="InterPro" id="IPR036915">
    <property type="entry name" value="Cyclin-like_sf"/>
</dbReference>
<dbReference type="SMART" id="SM00385">
    <property type="entry name" value="CYCLIN"/>
    <property type="match status" value="2"/>
</dbReference>
<dbReference type="CDD" id="cd20546">
    <property type="entry name" value="CYCLIN_SpCG1C_ScCTK2-like_rpt2"/>
    <property type="match status" value="1"/>
</dbReference>
<comment type="similarity">
    <text evidence="1">Belongs to the cyclin family.</text>
</comment>
<dbReference type="InterPro" id="IPR006671">
    <property type="entry name" value="Cyclin_N"/>
</dbReference>
<dbReference type="InterPro" id="IPR013763">
    <property type="entry name" value="Cyclin-like_dom"/>
</dbReference>
<dbReference type="SUPFAM" id="SSF47954">
    <property type="entry name" value="Cyclin-like"/>
    <property type="match status" value="2"/>
</dbReference>
<reference evidence="4" key="1">
    <citation type="submission" date="2021-06" db="EMBL/GenBank/DDBJ databases">
        <authorList>
            <person name="Kallberg Y."/>
            <person name="Tangrot J."/>
            <person name="Rosling A."/>
        </authorList>
    </citation>
    <scope>NUCLEOTIDE SEQUENCE</scope>
    <source>
        <strain evidence="4">IA702</strain>
    </source>
</reference>
<keyword evidence="1" id="KW-0195">Cyclin</keyword>
<evidence type="ECO:0000313" key="4">
    <source>
        <dbReference type="EMBL" id="CAG8478009.1"/>
    </source>
</evidence>
<dbReference type="Pfam" id="PF00134">
    <property type="entry name" value="Cyclin_N"/>
    <property type="match status" value="1"/>
</dbReference>